<name>A0ABU1IQJ3_9BACL</name>
<accession>A0ABU1IQJ3</accession>
<dbReference type="InterPro" id="IPR005146">
    <property type="entry name" value="B3/B4_tRNA-bd"/>
</dbReference>
<evidence type="ECO:0000313" key="3">
    <source>
        <dbReference type="Proteomes" id="UP001185012"/>
    </source>
</evidence>
<evidence type="ECO:0000259" key="1">
    <source>
        <dbReference type="SMART" id="SM00873"/>
    </source>
</evidence>
<dbReference type="SUPFAM" id="SSF56037">
    <property type="entry name" value="PheT/TilS domain"/>
    <property type="match status" value="1"/>
</dbReference>
<evidence type="ECO:0000313" key="2">
    <source>
        <dbReference type="EMBL" id="MDR6226807.1"/>
    </source>
</evidence>
<dbReference type="Pfam" id="PF03483">
    <property type="entry name" value="B3_4"/>
    <property type="match status" value="1"/>
</dbReference>
<dbReference type="PANTHER" id="PTHR39209">
    <property type="match status" value="1"/>
</dbReference>
<protein>
    <submittedName>
        <fullName evidence="2">DNA/RNA-binding domain of Phe-tRNA-synthetase-like protein</fullName>
    </submittedName>
</protein>
<dbReference type="PANTHER" id="PTHR39209:SF2">
    <property type="entry name" value="CYTOPLASMIC PROTEIN"/>
    <property type="match status" value="1"/>
</dbReference>
<reference evidence="2 3" key="1">
    <citation type="submission" date="2023-07" db="EMBL/GenBank/DDBJ databases">
        <title>Genomic Encyclopedia of Type Strains, Phase IV (KMG-IV): sequencing the most valuable type-strain genomes for metagenomic binning, comparative biology and taxonomic classification.</title>
        <authorList>
            <person name="Goeker M."/>
        </authorList>
    </citation>
    <scope>NUCLEOTIDE SEQUENCE [LARGE SCALE GENOMIC DNA]</scope>
    <source>
        <strain evidence="2 3">DSM 45903</strain>
    </source>
</reference>
<dbReference type="SMART" id="SM00873">
    <property type="entry name" value="B3_4"/>
    <property type="match status" value="1"/>
</dbReference>
<feature type="domain" description="B3/B4 tRNA-binding" evidence="1">
    <location>
        <begin position="67"/>
        <end position="220"/>
    </location>
</feature>
<comment type="caution">
    <text evidence="2">The sequence shown here is derived from an EMBL/GenBank/DDBJ whole genome shotgun (WGS) entry which is preliminary data.</text>
</comment>
<gene>
    <name evidence="2" type="ORF">JOE21_002817</name>
</gene>
<dbReference type="RefSeq" id="WP_309867203.1">
    <property type="nucleotide sequence ID" value="NZ_JAVDQG010000006.1"/>
</dbReference>
<proteinExistence type="predicted"/>
<dbReference type="Gene3D" id="3.50.40.10">
    <property type="entry name" value="Phenylalanyl-trna Synthetase, Chain B, domain 3"/>
    <property type="match status" value="1"/>
</dbReference>
<keyword evidence="3" id="KW-1185">Reference proteome</keyword>
<organism evidence="2 3">
    <name type="scientific">Desmospora profundinema</name>
    <dbReference type="NCBI Taxonomy" id="1571184"/>
    <lineage>
        <taxon>Bacteria</taxon>
        <taxon>Bacillati</taxon>
        <taxon>Bacillota</taxon>
        <taxon>Bacilli</taxon>
        <taxon>Bacillales</taxon>
        <taxon>Thermoactinomycetaceae</taxon>
        <taxon>Desmospora</taxon>
    </lineage>
</organism>
<dbReference type="InterPro" id="IPR020825">
    <property type="entry name" value="Phe-tRNA_synthase-like_B3/B4"/>
</dbReference>
<dbReference type="EMBL" id="JAVDQG010000006">
    <property type="protein sequence ID" value="MDR6226807.1"/>
    <property type="molecule type" value="Genomic_DNA"/>
</dbReference>
<dbReference type="Proteomes" id="UP001185012">
    <property type="component" value="Unassembled WGS sequence"/>
</dbReference>
<sequence>MSNPMLSTIAVQVDPAVLQRHPRLRITGMAVDGVSPRFEDYPQLKDYLEQVREEFDPDHPLYRQEIQRWRAAYGQMGIKPSKHHCSLESLYRRMSKGHLPFGIHPLVDLYNAISIRYGLCMGGYDLDRIRSPITLLSVTEEAQMTPIGSSDPIHLQPGSIAYASASEIICAYWNHRDADATKISESTRRAIFFIDEVEPEEGRAPQALSDLKKLLAIPMNSLSKTFVTDSQNPSLELPLK</sequence>